<evidence type="ECO:0000256" key="8">
    <source>
        <dbReference type="ARBA" id="ARBA00023136"/>
    </source>
</evidence>
<dbReference type="PRINTS" id="PR01651">
    <property type="entry name" value="SECGEXPORT"/>
</dbReference>
<keyword evidence="8 9" id="KW-0472">Membrane</keyword>
<name>A0AAU6W5V3_9GAMM</name>
<keyword evidence="9" id="KW-1003">Cell membrane</keyword>
<comment type="subcellular location">
    <subcellularLocation>
        <location evidence="9">Cell membrane</location>
        <topology evidence="9">Multi-pass membrane protein</topology>
    </subcellularLocation>
    <subcellularLocation>
        <location evidence="1">Membrane</location>
        <topology evidence="1">Multi-pass membrane protein</topology>
    </subcellularLocation>
</comment>
<evidence type="ECO:0000256" key="1">
    <source>
        <dbReference type="ARBA" id="ARBA00004141"/>
    </source>
</evidence>
<keyword evidence="5 9" id="KW-0653">Protein transport</keyword>
<dbReference type="EMBL" id="CP135018">
    <property type="protein sequence ID" value="XAJ80691.1"/>
    <property type="molecule type" value="Genomic_DNA"/>
</dbReference>
<evidence type="ECO:0000256" key="5">
    <source>
        <dbReference type="ARBA" id="ARBA00022927"/>
    </source>
</evidence>
<comment type="caution">
    <text evidence="9">Lacks conserved residue(s) required for the propagation of feature annotation.</text>
</comment>
<gene>
    <name evidence="10" type="primary">secG</name>
    <name evidence="10" type="ORF">RJT31_01920</name>
</gene>
<keyword evidence="3 9" id="KW-0813">Transport</keyword>
<dbReference type="Pfam" id="PF03840">
    <property type="entry name" value="SecG"/>
    <property type="match status" value="1"/>
</dbReference>
<dbReference type="GO" id="GO:0009306">
    <property type="term" value="P:protein secretion"/>
    <property type="evidence" value="ECO:0007669"/>
    <property type="project" value="UniProtKB-UniRule"/>
</dbReference>
<evidence type="ECO:0000256" key="2">
    <source>
        <dbReference type="ARBA" id="ARBA00008445"/>
    </source>
</evidence>
<dbReference type="InterPro" id="IPR004692">
    <property type="entry name" value="SecG"/>
</dbReference>
<evidence type="ECO:0000256" key="7">
    <source>
        <dbReference type="ARBA" id="ARBA00023010"/>
    </source>
</evidence>
<dbReference type="AlphaFoldDB" id="A0AAU6W5V3"/>
<evidence type="ECO:0000256" key="4">
    <source>
        <dbReference type="ARBA" id="ARBA00022692"/>
    </source>
</evidence>
<dbReference type="GO" id="GO:0015450">
    <property type="term" value="F:protein-transporting ATPase activity"/>
    <property type="evidence" value="ECO:0007669"/>
    <property type="project" value="UniProtKB-UniRule"/>
</dbReference>
<evidence type="ECO:0000256" key="3">
    <source>
        <dbReference type="ARBA" id="ARBA00022448"/>
    </source>
</evidence>
<evidence type="ECO:0000313" key="10">
    <source>
        <dbReference type="EMBL" id="XAJ80691.1"/>
    </source>
</evidence>
<accession>A0AAU6W5V3</accession>
<dbReference type="RefSeq" id="WP_343154070.1">
    <property type="nucleotide sequence ID" value="NZ_CP135018.1"/>
</dbReference>
<evidence type="ECO:0000256" key="6">
    <source>
        <dbReference type="ARBA" id="ARBA00022989"/>
    </source>
</evidence>
<organism evidence="10">
    <name type="scientific">Buchnera aphidicola</name>
    <name type="common">Aphis aurantii</name>
    <dbReference type="NCBI Taxonomy" id="1470492"/>
    <lineage>
        <taxon>Bacteria</taxon>
        <taxon>Pseudomonadati</taxon>
        <taxon>Pseudomonadota</taxon>
        <taxon>Gammaproteobacteria</taxon>
        <taxon>Enterobacterales</taxon>
        <taxon>Erwiniaceae</taxon>
        <taxon>Buchnera</taxon>
    </lineage>
</organism>
<feature type="transmembrane region" description="Helical" evidence="9">
    <location>
        <begin position="51"/>
        <end position="72"/>
    </location>
</feature>
<evidence type="ECO:0000256" key="9">
    <source>
        <dbReference type="RuleBase" id="RU365087"/>
    </source>
</evidence>
<comment type="similarity">
    <text evidence="2 9">Belongs to the SecG family.</text>
</comment>
<dbReference type="NCBIfam" id="TIGR00810">
    <property type="entry name" value="secG"/>
    <property type="match status" value="1"/>
</dbReference>
<dbReference type="GO" id="GO:0005886">
    <property type="term" value="C:plasma membrane"/>
    <property type="evidence" value="ECO:0007669"/>
    <property type="project" value="UniProtKB-SubCell"/>
</dbReference>
<comment type="function">
    <text evidence="9">Involved in protein export. Participates in an early event of protein translocation.</text>
</comment>
<sequence>MYLFFLVFLIVISICLNFLILLQPSKGMNDIIHSNTSNIKLFNNFKNHGFITNFIGLCACLFLIISLILCNLNDKKTNLNLFKENDNTLNKKILNVRKNKTLNTEIPR</sequence>
<keyword evidence="7 9" id="KW-0811">Translocation</keyword>
<keyword evidence="4 9" id="KW-0812">Transmembrane</keyword>
<keyword evidence="6 9" id="KW-1133">Transmembrane helix</keyword>
<proteinExistence type="inferred from homology"/>
<protein>
    <recommendedName>
        <fullName evidence="9">Protein-export membrane protein SecG</fullName>
    </recommendedName>
</protein>
<reference evidence="10" key="1">
    <citation type="submission" date="2024-06" db="EMBL/GenBank/DDBJ databases">
        <title>Unveiling Genomic Reduction in Obligate Endosymbionts Buchnera of Aphids: Insights from Phylogenomic Comparative Analysis with Novel Genome Data and Co-obligate Endosymbionts.</title>
        <authorList>
            <person name="Lu C."/>
            <person name="Zou T."/>
            <person name="Liu Q."/>
            <person name="Huang X."/>
        </authorList>
    </citation>
    <scope>NUCLEOTIDE SEQUENCE</scope>
    <source>
        <strain evidence="10">Aphau13</strain>
    </source>
</reference>